<protein>
    <submittedName>
        <fullName evidence="1">Uncharacterized protein</fullName>
    </submittedName>
</protein>
<dbReference type="EMBL" id="KP795671">
    <property type="protein sequence ID" value="AKN39952.1"/>
    <property type="molecule type" value="Genomic_DNA"/>
</dbReference>
<evidence type="ECO:0000313" key="1">
    <source>
        <dbReference type="EMBL" id="AKN39952.1"/>
    </source>
</evidence>
<organism evidence="1">
    <name type="scientific">Vibrio sp. FF_307</name>
    <dbReference type="NCBI Taxonomy" id="1652834"/>
    <lineage>
        <taxon>Bacteria</taxon>
        <taxon>Pseudomonadati</taxon>
        <taxon>Pseudomonadota</taxon>
        <taxon>Gammaproteobacteria</taxon>
        <taxon>Vibrionales</taxon>
        <taxon>Vibrionaceae</taxon>
        <taxon>Vibrio</taxon>
    </lineage>
</organism>
<accession>A0A0H3ZZ90</accession>
<dbReference type="AlphaFoldDB" id="A0A0H3ZZ90"/>
<name>A0A0H3ZZ90_9VIBR</name>
<sequence length="300" mass="33841">MYNATRITIGDQVFEGLRTEFQITRATALYSRATLQVYNMSLESFNALKYDAISILEVLSTSGWQKIFTGNFRLQQRRNSEGSTISTLDFFESVLLYKDKYNLSMDAGSTGNDVIKYFKDAMPMIDFVISDKAQSLIDELVFPGGYSPPVGDYYTLLTDFIFDHLGIENEPYFDNSKIVIGETNKAPIKINVNTGMIDSPEFVKRIGKQSGESEFSGSVYCRLLPTVSIYDKIYIESQYLKVTNDNIFAVGSGVTEQQYQSIKQPGNGLYISKKITHNGDTHTKTWQTKIDFVGADLDRT</sequence>
<proteinExistence type="predicted"/>
<reference evidence="1" key="1">
    <citation type="journal article" date="2015" name="MBio">
        <title>Eco-Evolutionary Dynamics of Episomes among Ecologically Cohesive Bacterial Populations.</title>
        <authorList>
            <person name="Xue H."/>
            <person name="Cordero O.X."/>
            <person name="Camas F.M."/>
            <person name="Trimble W."/>
            <person name="Meyer F."/>
            <person name="Guglielmini J."/>
            <person name="Rocha E.P."/>
            <person name="Polz M.F."/>
        </authorList>
    </citation>
    <scope>NUCLEOTIDE SEQUENCE</scope>
    <source>
        <strain evidence="1">FF_307</strain>
    </source>
</reference>